<accession>A0A7W8GES7</accession>
<evidence type="ECO:0000256" key="1">
    <source>
        <dbReference type="ARBA" id="ARBA00022670"/>
    </source>
</evidence>
<organism evidence="8 9">
    <name type="scientific">Deinococcus budaensis</name>
    <dbReference type="NCBI Taxonomy" id="1665626"/>
    <lineage>
        <taxon>Bacteria</taxon>
        <taxon>Thermotogati</taxon>
        <taxon>Deinococcota</taxon>
        <taxon>Deinococci</taxon>
        <taxon>Deinococcales</taxon>
        <taxon>Deinococcaceae</taxon>
        <taxon>Deinococcus</taxon>
    </lineage>
</organism>
<dbReference type="InterPro" id="IPR001567">
    <property type="entry name" value="Pept_M3A_M3B_dom"/>
</dbReference>
<keyword evidence="2 6" id="KW-0479">Metal-binding</keyword>
<keyword evidence="1 6" id="KW-0645">Protease</keyword>
<evidence type="ECO:0000256" key="4">
    <source>
        <dbReference type="ARBA" id="ARBA00022833"/>
    </source>
</evidence>
<evidence type="ECO:0000256" key="3">
    <source>
        <dbReference type="ARBA" id="ARBA00022801"/>
    </source>
</evidence>
<evidence type="ECO:0000256" key="6">
    <source>
        <dbReference type="RuleBase" id="RU003435"/>
    </source>
</evidence>
<protein>
    <submittedName>
        <fullName evidence="8">Oligoendopeptidase F</fullName>
        <ecNumber evidence="8">3.4.24.-</ecNumber>
    </submittedName>
</protein>
<comment type="caution">
    <text evidence="8">The sequence shown here is derived from an EMBL/GenBank/DDBJ whole genome shotgun (WGS) entry which is preliminary data.</text>
</comment>
<dbReference type="EMBL" id="JACHFN010000005">
    <property type="protein sequence ID" value="MBB5234178.1"/>
    <property type="molecule type" value="Genomic_DNA"/>
</dbReference>
<dbReference type="Proteomes" id="UP000525389">
    <property type="component" value="Unassembled WGS sequence"/>
</dbReference>
<name>A0A7W8GES7_9DEIO</name>
<comment type="similarity">
    <text evidence="6">Belongs to the peptidase M3 family.</text>
</comment>
<reference evidence="8 9" key="1">
    <citation type="submission" date="2020-08" db="EMBL/GenBank/DDBJ databases">
        <title>Genomic Encyclopedia of Type Strains, Phase IV (KMG-IV): sequencing the most valuable type-strain genomes for metagenomic binning, comparative biology and taxonomic classification.</title>
        <authorList>
            <person name="Goeker M."/>
        </authorList>
    </citation>
    <scope>NUCLEOTIDE SEQUENCE [LARGE SCALE GENOMIC DNA]</scope>
    <source>
        <strain evidence="8 9">DSM 101791</strain>
    </source>
</reference>
<evidence type="ECO:0000313" key="9">
    <source>
        <dbReference type="Proteomes" id="UP000525389"/>
    </source>
</evidence>
<dbReference type="GO" id="GO:0004222">
    <property type="term" value="F:metalloendopeptidase activity"/>
    <property type="evidence" value="ECO:0007669"/>
    <property type="project" value="InterPro"/>
</dbReference>
<keyword evidence="4 6" id="KW-0862">Zinc</keyword>
<dbReference type="GO" id="GO:0006508">
    <property type="term" value="P:proteolysis"/>
    <property type="evidence" value="ECO:0007669"/>
    <property type="project" value="UniProtKB-KW"/>
</dbReference>
<evidence type="ECO:0000256" key="5">
    <source>
        <dbReference type="ARBA" id="ARBA00023049"/>
    </source>
</evidence>
<feature type="domain" description="Peptidase M3A/M3B catalytic" evidence="7">
    <location>
        <begin position="163"/>
        <end position="539"/>
    </location>
</feature>
<evidence type="ECO:0000256" key="2">
    <source>
        <dbReference type="ARBA" id="ARBA00022723"/>
    </source>
</evidence>
<keyword evidence="5 6" id="KW-0482">Metalloprotease</keyword>
<dbReference type="RefSeq" id="WP_184027688.1">
    <property type="nucleotide sequence ID" value="NZ_JACHFN010000005.1"/>
</dbReference>
<proteinExistence type="inferred from homology"/>
<evidence type="ECO:0000259" key="7">
    <source>
        <dbReference type="Pfam" id="PF01432"/>
    </source>
</evidence>
<dbReference type="AlphaFoldDB" id="A0A7W8GES7"/>
<comment type="cofactor">
    <cofactor evidence="6">
        <name>Zn(2+)</name>
        <dbReference type="ChEBI" id="CHEBI:29105"/>
    </cofactor>
    <text evidence="6">Binds 1 zinc ion.</text>
</comment>
<keyword evidence="3 6" id="KW-0378">Hydrolase</keyword>
<dbReference type="Pfam" id="PF01432">
    <property type="entry name" value="Peptidase_M3"/>
    <property type="match status" value="1"/>
</dbReference>
<sequence length="555" mass="62694">MTASTADSVAELDSQAAALLSDLEALHTTPVDAKTLPDWLRKYSRVKCRVQTLWAERLLATERNSNDAQAQAIYKHLMGTWMPKLEAYEEPLDRAVLNAGVAKLQPGLARKLVAELGGQHTEELREALAQARLLSRQYNSITTNQTVELAGGSLLAQEARNRLKSSTEADEREVIWKAIKRSDLGVSRDLDALFAELLRARQQVAVQAGSDNYAEHVWRQTNREYTIQEAVEFLDGMAEVFAPLTAQVDHDRAKKLGIGQLKPWDLTVKLEPPASNTLRVEEYVATAQRVLDHLDPAFGAVVRKLEAEGRMDLLPRLGKDTGNLSVHLFAYGTSEVLCSDTDGLMGFGTLLHELGHSVHSHFLSSNPNNLVWDFYNFMEVREFCAFVFNILGESYLYKNLNLGSDERRWYEQSLAAGFLSRLRDVDERVRIELWLYQQTRDVTIEEIDAHYLTLYHRPVVDWSAHEDILRKRWQNRFLFLHSFYNIEYAIATVAALLFVRAYQEDAAGALARLKAAMRMGATAGPTAIFAEAGIVFPFSRNQLIVARDVLNEWLS</sequence>
<dbReference type="GO" id="GO:0046872">
    <property type="term" value="F:metal ion binding"/>
    <property type="evidence" value="ECO:0007669"/>
    <property type="project" value="UniProtKB-UniRule"/>
</dbReference>
<dbReference type="SUPFAM" id="SSF55486">
    <property type="entry name" value="Metalloproteases ('zincins'), catalytic domain"/>
    <property type="match status" value="1"/>
</dbReference>
<dbReference type="EC" id="3.4.24.-" evidence="8"/>
<dbReference type="Gene3D" id="1.10.1370.30">
    <property type="match status" value="1"/>
</dbReference>
<keyword evidence="9" id="KW-1185">Reference proteome</keyword>
<gene>
    <name evidence="8" type="ORF">HNQ09_001616</name>
</gene>
<evidence type="ECO:0000313" key="8">
    <source>
        <dbReference type="EMBL" id="MBB5234178.1"/>
    </source>
</evidence>